<protein>
    <recommendedName>
        <fullName evidence="4">Sel1 repeat family protein</fullName>
    </recommendedName>
</protein>
<reference evidence="3" key="1">
    <citation type="journal article" date="2019" name="Int. J. Syst. Evol. Microbiol.">
        <title>The Global Catalogue of Microorganisms (GCM) 10K type strain sequencing project: providing services to taxonomists for standard genome sequencing and annotation.</title>
        <authorList>
            <consortium name="The Broad Institute Genomics Platform"/>
            <consortium name="The Broad Institute Genome Sequencing Center for Infectious Disease"/>
            <person name="Wu L."/>
            <person name="Ma J."/>
        </authorList>
    </citation>
    <scope>NUCLEOTIDE SEQUENCE [LARGE SCALE GENOMIC DNA]</scope>
    <source>
        <strain evidence="3">CGMCC 4.5798</strain>
    </source>
</reference>
<proteinExistence type="predicted"/>
<feature type="chain" id="PRO_5047068312" description="Sel1 repeat family protein" evidence="1">
    <location>
        <begin position="24"/>
        <end position="256"/>
    </location>
</feature>
<evidence type="ECO:0000313" key="2">
    <source>
        <dbReference type="EMBL" id="MFC5551934.1"/>
    </source>
</evidence>
<comment type="caution">
    <text evidence="2">The sequence shown here is derived from an EMBL/GenBank/DDBJ whole genome shotgun (WGS) entry which is preliminary data.</text>
</comment>
<dbReference type="Proteomes" id="UP001596086">
    <property type="component" value="Unassembled WGS sequence"/>
</dbReference>
<dbReference type="Gene3D" id="1.25.40.10">
    <property type="entry name" value="Tetratricopeptide repeat domain"/>
    <property type="match status" value="1"/>
</dbReference>
<gene>
    <name evidence="2" type="ORF">ACFPO9_25740</name>
</gene>
<dbReference type="SUPFAM" id="SSF81901">
    <property type="entry name" value="HCP-like"/>
    <property type="match status" value="1"/>
</dbReference>
<evidence type="ECO:0008006" key="4">
    <source>
        <dbReference type="Google" id="ProtNLM"/>
    </source>
</evidence>
<evidence type="ECO:0000256" key="1">
    <source>
        <dbReference type="SAM" id="SignalP"/>
    </source>
</evidence>
<organism evidence="2 3">
    <name type="scientific">Massilia aerilata</name>
    <dbReference type="NCBI Taxonomy" id="453817"/>
    <lineage>
        <taxon>Bacteria</taxon>
        <taxon>Pseudomonadati</taxon>
        <taxon>Pseudomonadota</taxon>
        <taxon>Betaproteobacteria</taxon>
        <taxon>Burkholderiales</taxon>
        <taxon>Oxalobacteraceae</taxon>
        <taxon>Telluria group</taxon>
        <taxon>Massilia</taxon>
    </lineage>
</organism>
<sequence length="256" mass="27864">MKKTAYRWGWVVALAMLAGAAQARTDGEKTVVGIGELLRANDCAGAVKALNTGLQTGYPEVALLAGTMFEAGFCVNKNWDKAMGFYTQAHEGGIREGALRLAAGFADPANGPDAAAALWWARRARLDAGTCTSRLPEADDPDRFVEALRAWPAQEVKFCAYVAGVMSFMTADARYPMSGISREAMGRVEVAWTPGRHHFKTQGLSETTGPAQENMFAAVNRSISLAGARYQMPPGVSPTWHIAFDLVFDIDRKRWW</sequence>
<keyword evidence="1" id="KW-0732">Signal</keyword>
<feature type="signal peptide" evidence="1">
    <location>
        <begin position="1"/>
        <end position="23"/>
    </location>
</feature>
<evidence type="ECO:0000313" key="3">
    <source>
        <dbReference type="Proteomes" id="UP001596086"/>
    </source>
</evidence>
<name>A0ABW0S607_9BURK</name>
<dbReference type="RefSeq" id="WP_379776836.1">
    <property type="nucleotide sequence ID" value="NZ_JBHSMZ010000026.1"/>
</dbReference>
<keyword evidence="3" id="KW-1185">Reference proteome</keyword>
<dbReference type="InterPro" id="IPR011990">
    <property type="entry name" value="TPR-like_helical_dom_sf"/>
</dbReference>
<accession>A0ABW0S607</accession>
<dbReference type="EMBL" id="JBHSMZ010000026">
    <property type="protein sequence ID" value="MFC5551934.1"/>
    <property type="molecule type" value="Genomic_DNA"/>
</dbReference>